<feature type="compositionally biased region" description="Polar residues" evidence="1">
    <location>
        <begin position="26"/>
        <end position="37"/>
    </location>
</feature>
<dbReference type="AlphaFoldDB" id="A0A9X3X530"/>
<dbReference type="RefSeq" id="WP_272422564.1">
    <property type="nucleotide sequence ID" value="NZ_JAGTJJ010000009.1"/>
</dbReference>
<name>A0A9X3X530_9BACT</name>
<feature type="compositionally biased region" description="Basic and acidic residues" evidence="1">
    <location>
        <begin position="7"/>
        <end position="24"/>
    </location>
</feature>
<feature type="compositionally biased region" description="Low complexity" evidence="1">
    <location>
        <begin position="56"/>
        <end position="90"/>
    </location>
</feature>
<accession>A0A9X3X530</accession>
<organism evidence="2 3">
    <name type="scientific">Polyangium jinanense</name>
    <dbReference type="NCBI Taxonomy" id="2829994"/>
    <lineage>
        <taxon>Bacteria</taxon>
        <taxon>Pseudomonadati</taxon>
        <taxon>Myxococcota</taxon>
        <taxon>Polyangia</taxon>
        <taxon>Polyangiales</taxon>
        <taxon>Polyangiaceae</taxon>
        <taxon>Polyangium</taxon>
    </lineage>
</organism>
<dbReference type="EMBL" id="JAGTJJ010000009">
    <property type="protein sequence ID" value="MDC3982695.1"/>
    <property type="molecule type" value="Genomic_DNA"/>
</dbReference>
<sequence length="167" mass="17545">MSNPQRPPDRGPRRSDPGVDDPRTGPDSQPPTSTSFSGVIARGFDAVPISVRGDRSTPPSVPSSRLPPSSGTVPTSGPSSTPASGQPSSGVRRTKGGIYQAVRLLDQKHGSFFISRLILVTGVNLRSFDSSSVDDPVVAEKLIKALRPLLSPAELDGLMPLLVAPQR</sequence>
<evidence type="ECO:0000313" key="3">
    <source>
        <dbReference type="Proteomes" id="UP001151081"/>
    </source>
</evidence>
<feature type="region of interest" description="Disordered" evidence="1">
    <location>
        <begin position="1"/>
        <end position="94"/>
    </location>
</feature>
<comment type="caution">
    <text evidence="2">The sequence shown here is derived from an EMBL/GenBank/DDBJ whole genome shotgun (WGS) entry which is preliminary data.</text>
</comment>
<evidence type="ECO:0000313" key="2">
    <source>
        <dbReference type="EMBL" id="MDC3982695.1"/>
    </source>
</evidence>
<evidence type="ECO:0000256" key="1">
    <source>
        <dbReference type="SAM" id="MobiDB-lite"/>
    </source>
</evidence>
<gene>
    <name evidence="2" type="ORF">KEG57_19420</name>
</gene>
<protein>
    <submittedName>
        <fullName evidence="2">Uncharacterized protein</fullName>
    </submittedName>
</protein>
<proteinExistence type="predicted"/>
<keyword evidence="3" id="KW-1185">Reference proteome</keyword>
<dbReference type="Proteomes" id="UP001151081">
    <property type="component" value="Unassembled WGS sequence"/>
</dbReference>
<reference evidence="2 3" key="1">
    <citation type="submission" date="2021-04" db="EMBL/GenBank/DDBJ databases">
        <title>Genome analysis of Polyangium sp.</title>
        <authorList>
            <person name="Li Y."/>
            <person name="Wang J."/>
        </authorList>
    </citation>
    <scope>NUCLEOTIDE SEQUENCE [LARGE SCALE GENOMIC DNA]</scope>
    <source>
        <strain evidence="2 3">SDU14</strain>
    </source>
</reference>